<comment type="caution">
    <text evidence="1">The sequence shown here is derived from an EMBL/GenBank/DDBJ whole genome shotgun (WGS) entry which is preliminary data.</text>
</comment>
<dbReference type="Gene3D" id="3.50.50.60">
    <property type="entry name" value="FAD/NAD(P)-binding domain"/>
    <property type="match status" value="1"/>
</dbReference>
<accession>A0A1D1VIT5</accession>
<dbReference type="AlphaFoldDB" id="A0A1D1VIT5"/>
<gene>
    <name evidence="1" type="primary">RvY_12228-1</name>
    <name evidence="1" type="synonym">RvY_12228.1</name>
    <name evidence="1" type="ORF">RvY_12228</name>
</gene>
<dbReference type="OrthoDB" id="66881at2759"/>
<evidence type="ECO:0000313" key="2">
    <source>
        <dbReference type="Proteomes" id="UP000186922"/>
    </source>
</evidence>
<proteinExistence type="predicted"/>
<protein>
    <submittedName>
        <fullName evidence="1">Uncharacterized protein</fullName>
    </submittedName>
</protein>
<reference evidence="1 2" key="1">
    <citation type="journal article" date="2016" name="Nat. Commun.">
        <title>Extremotolerant tardigrade genome and improved radiotolerance of human cultured cells by tardigrade-unique protein.</title>
        <authorList>
            <person name="Hashimoto T."/>
            <person name="Horikawa D.D."/>
            <person name="Saito Y."/>
            <person name="Kuwahara H."/>
            <person name="Kozuka-Hata H."/>
            <person name="Shin-I T."/>
            <person name="Minakuchi Y."/>
            <person name="Ohishi K."/>
            <person name="Motoyama A."/>
            <person name="Aizu T."/>
            <person name="Enomoto A."/>
            <person name="Kondo K."/>
            <person name="Tanaka S."/>
            <person name="Hara Y."/>
            <person name="Koshikawa S."/>
            <person name="Sagara H."/>
            <person name="Miura T."/>
            <person name="Yokobori S."/>
            <person name="Miyagawa K."/>
            <person name="Suzuki Y."/>
            <person name="Kubo T."/>
            <person name="Oyama M."/>
            <person name="Kohara Y."/>
            <person name="Fujiyama A."/>
            <person name="Arakawa K."/>
            <person name="Katayama T."/>
            <person name="Toyoda A."/>
            <person name="Kunieda T."/>
        </authorList>
    </citation>
    <scope>NUCLEOTIDE SEQUENCE [LARGE SCALE GENOMIC DNA]</scope>
    <source>
        <strain evidence="1 2">YOKOZUNA-1</strain>
    </source>
</reference>
<dbReference type="Proteomes" id="UP000186922">
    <property type="component" value="Unassembled WGS sequence"/>
</dbReference>
<keyword evidence="2" id="KW-1185">Reference proteome</keyword>
<organism evidence="1 2">
    <name type="scientific">Ramazzottius varieornatus</name>
    <name type="common">Water bear</name>
    <name type="synonym">Tardigrade</name>
    <dbReference type="NCBI Taxonomy" id="947166"/>
    <lineage>
        <taxon>Eukaryota</taxon>
        <taxon>Metazoa</taxon>
        <taxon>Ecdysozoa</taxon>
        <taxon>Tardigrada</taxon>
        <taxon>Eutardigrada</taxon>
        <taxon>Parachela</taxon>
        <taxon>Hypsibioidea</taxon>
        <taxon>Ramazzottiidae</taxon>
        <taxon>Ramazzottius</taxon>
    </lineage>
</organism>
<name>A0A1D1VIT5_RAMVA</name>
<evidence type="ECO:0000313" key="1">
    <source>
        <dbReference type="EMBL" id="GAV01532.1"/>
    </source>
</evidence>
<dbReference type="EMBL" id="BDGG01000007">
    <property type="protein sequence ID" value="GAV01532.1"/>
    <property type="molecule type" value="Genomic_DNA"/>
</dbReference>
<sequence>MAFIGCIQKQIPVLPVVEDQIKFYKAWLDGVFTLPSTEEMKRNCEADYAERLAEGMLEHNAHEMRTIEQRLYPYLDSLAQDGKFKPWSAAMKGILLIFAGNNVRQACSAKSYRFTVID</sequence>
<dbReference type="InterPro" id="IPR036188">
    <property type="entry name" value="FAD/NAD-bd_sf"/>
</dbReference>